<dbReference type="Proteomes" id="UP001141552">
    <property type="component" value="Unassembled WGS sequence"/>
</dbReference>
<reference evidence="2" key="2">
    <citation type="journal article" date="2023" name="Plants (Basel)">
        <title>Annotation of the Turnera subulata (Passifloraceae) Draft Genome Reveals the S-Locus Evolved after the Divergence of Turneroideae from Passifloroideae in a Stepwise Manner.</title>
        <authorList>
            <person name="Henning P.M."/>
            <person name="Roalson E.H."/>
            <person name="Mir W."/>
            <person name="McCubbin A.G."/>
            <person name="Shore J.S."/>
        </authorList>
    </citation>
    <scope>NUCLEOTIDE SEQUENCE</scope>
    <source>
        <strain evidence="2">F60SS</strain>
    </source>
</reference>
<proteinExistence type="predicted"/>
<comment type="caution">
    <text evidence="2">The sequence shown here is derived from an EMBL/GenBank/DDBJ whole genome shotgun (WGS) entry which is preliminary data.</text>
</comment>
<gene>
    <name evidence="2" type="ORF">Tsubulata_015681</name>
</gene>
<feature type="non-terminal residue" evidence="2">
    <location>
        <position position="56"/>
    </location>
</feature>
<feature type="region of interest" description="Disordered" evidence="1">
    <location>
        <begin position="1"/>
        <end position="56"/>
    </location>
</feature>
<evidence type="ECO:0000256" key="1">
    <source>
        <dbReference type="SAM" id="MobiDB-lite"/>
    </source>
</evidence>
<evidence type="ECO:0000313" key="3">
    <source>
        <dbReference type="Proteomes" id="UP001141552"/>
    </source>
</evidence>
<reference evidence="2" key="1">
    <citation type="submission" date="2022-02" db="EMBL/GenBank/DDBJ databases">
        <authorList>
            <person name="Henning P.M."/>
            <person name="McCubbin A.G."/>
            <person name="Shore J.S."/>
        </authorList>
    </citation>
    <scope>NUCLEOTIDE SEQUENCE</scope>
    <source>
        <strain evidence="2">F60SS</strain>
        <tissue evidence="2">Leaves</tissue>
    </source>
</reference>
<feature type="compositionally biased region" description="Basic and acidic residues" evidence="1">
    <location>
        <begin position="23"/>
        <end position="34"/>
    </location>
</feature>
<protein>
    <submittedName>
        <fullName evidence="2">Uncharacterized protein</fullName>
    </submittedName>
</protein>
<dbReference type="EMBL" id="JAKUCV010002770">
    <property type="protein sequence ID" value="KAJ4841462.1"/>
    <property type="molecule type" value="Genomic_DNA"/>
</dbReference>
<accession>A0A9Q0G3G6</accession>
<keyword evidence="3" id="KW-1185">Reference proteome</keyword>
<feature type="compositionally biased region" description="Basic residues" evidence="1">
    <location>
        <begin position="1"/>
        <end position="13"/>
    </location>
</feature>
<organism evidence="2 3">
    <name type="scientific">Turnera subulata</name>
    <dbReference type="NCBI Taxonomy" id="218843"/>
    <lineage>
        <taxon>Eukaryota</taxon>
        <taxon>Viridiplantae</taxon>
        <taxon>Streptophyta</taxon>
        <taxon>Embryophyta</taxon>
        <taxon>Tracheophyta</taxon>
        <taxon>Spermatophyta</taxon>
        <taxon>Magnoliopsida</taxon>
        <taxon>eudicotyledons</taxon>
        <taxon>Gunneridae</taxon>
        <taxon>Pentapetalae</taxon>
        <taxon>rosids</taxon>
        <taxon>fabids</taxon>
        <taxon>Malpighiales</taxon>
        <taxon>Passifloraceae</taxon>
        <taxon>Turnera</taxon>
    </lineage>
</organism>
<feature type="compositionally biased region" description="Basic residues" evidence="1">
    <location>
        <begin position="37"/>
        <end position="56"/>
    </location>
</feature>
<name>A0A9Q0G3G6_9ROSI</name>
<sequence>MAARKEKHGRKASRSPVASFGRLRAEGEKGREIGRYLTRKKKTRKRRGKKKRNRRK</sequence>
<evidence type="ECO:0000313" key="2">
    <source>
        <dbReference type="EMBL" id="KAJ4841462.1"/>
    </source>
</evidence>
<dbReference type="AlphaFoldDB" id="A0A9Q0G3G6"/>